<sequence>MQKIKKKLSFVFFLFTFSVFAEFNFDLIVQPFTGTEFFVDGKTVKPLVLEKDNTLAKVRLILKDSASAIEVKNKGFRTVNLTDELIRLKNDVGKTADLKAPFSLKALAILSRKESKFDTKAFFPTGRQPKSVTFVNSDTVAVALLDGNGADIINIETGEKKRISPPKEYAEKLGFVEALVLKNKNELWISQMPTALIHVFNLTTFEYKTAVKTSGKWSKVMAYNPLTDRVYLSNWQTFDISVINTETYSEEKKIKTKAVPRGMAFSEDGKFIYCAQFEDAAGNSNCRLVKKELDTFKTVSESGMKGAKRHIVTDYKQGRLYVSDMLNAVIEVYSLKDESLIKTVKVFSHPNTIQLSPDGKFLYVSCRGPNNPDKGYLYKGYVMGRLDIIDTETLTRIESVEAGNQPTGLDISPDGKTIVLSDFLDNRIRVFKKN</sequence>
<organism evidence="2 3">
    <name type="scientific">Treponema pedis</name>
    <dbReference type="NCBI Taxonomy" id="409322"/>
    <lineage>
        <taxon>Bacteria</taxon>
        <taxon>Pseudomonadati</taxon>
        <taxon>Spirochaetota</taxon>
        <taxon>Spirochaetia</taxon>
        <taxon>Spirochaetales</taxon>
        <taxon>Treponemataceae</taxon>
        <taxon>Treponema</taxon>
    </lineage>
</organism>
<dbReference type="InterPro" id="IPR019405">
    <property type="entry name" value="Lactonase_7-beta_prop"/>
</dbReference>
<dbReference type="Pfam" id="PF10282">
    <property type="entry name" value="Lactonase"/>
    <property type="match status" value="1"/>
</dbReference>
<dbReference type="InterPro" id="IPR011044">
    <property type="entry name" value="Quino_amine_DH_bsu"/>
</dbReference>
<evidence type="ECO:0000313" key="3">
    <source>
        <dbReference type="Proteomes" id="UP000593915"/>
    </source>
</evidence>
<dbReference type="EMBL" id="CP061839">
    <property type="protein sequence ID" value="QOW59933.1"/>
    <property type="molecule type" value="Genomic_DNA"/>
</dbReference>
<accession>A0A7S6WMK7</accession>
<dbReference type="Proteomes" id="UP000593915">
    <property type="component" value="Chromosome"/>
</dbReference>
<dbReference type="PANTHER" id="PTHR47197">
    <property type="entry name" value="PROTEIN NIRF"/>
    <property type="match status" value="1"/>
</dbReference>
<dbReference type="InterPro" id="IPR051200">
    <property type="entry name" value="Host-pathogen_enzymatic-act"/>
</dbReference>
<keyword evidence="1" id="KW-0732">Signal</keyword>
<dbReference type="AlphaFoldDB" id="A0A7S6WMK7"/>
<dbReference type="InterPro" id="IPR015943">
    <property type="entry name" value="WD40/YVTN_repeat-like_dom_sf"/>
</dbReference>
<feature type="signal peptide" evidence="1">
    <location>
        <begin position="1"/>
        <end position="21"/>
    </location>
</feature>
<dbReference type="Gene3D" id="2.130.10.10">
    <property type="entry name" value="YVTN repeat-like/Quinoprotein amine dehydrogenase"/>
    <property type="match status" value="1"/>
</dbReference>
<evidence type="ECO:0000313" key="2">
    <source>
        <dbReference type="EMBL" id="QOW59933.1"/>
    </source>
</evidence>
<proteinExistence type="predicted"/>
<protein>
    <submittedName>
        <fullName evidence="2">YncE family protein</fullName>
    </submittedName>
</protein>
<dbReference type="PANTHER" id="PTHR47197:SF3">
    <property type="entry name" value="DIHYDRO-HEME D1 DEHYDROGENASE"/>
    <property type="match status" value="1"/>
</dbReference>
<dbReference type="SUPFAM" id="SSF50969">
    <property type="entry name" value="YVTN repeat-like/Quinoprotein amine dehydrogenase"/>
    <property type="match status" value="1"/>
</dbReference>
<name>A0A7S6WMK7_9SPIR</name>
<evidence type="ECO:0000256" key="1">
    <source>
        <dbReference type="SAM" id="SignalP"/>
    </source>
</evidence>
<feature type="chain" id="PRO_5032567779" evidence="1">
    <location>
        <begin position="22"/>
        <end position="434"/>
    </location>
</feature>
<reference evidence="2 3" key="1">
    <citation type="submission" date="2020-09" db="EMBL/GenBank/DDBJ databases">
        <title>Characterization of Treponema spp. from bovine digital dermatitis in Korea.</title>
        <authorList>
            <person name="Espiritu H.M."/>
            <person name="Cho Y.I."/>
            <person name="Mamuad L."/>
        </authorList>
    </citation>
    <scope>NUCLEOTIDE SEQUENCE [LARGE SCALE GENOMIC DNA]</scope>
    <source>
        <strain evidence="2 3">KS1</strain>
    </source>
</reference>
<gene>
    <name evidence="2" type="ORF">IFE08_08670</name>
</gene>